<evidence type="ECO:0000313" key="1">
    <source>
        <dbReference type="EMBL" id="KAG0151216.1"/>
    </source>
</evidence>
<gene>
    <name evidence="1" type="ORF">CROQUDRAFT_719963</name>
</gene>
<dbReference type="EMBL" id="MU167214">
    <property type="protein sequence ID" value="KAG0151216.1"/>
    <property type="molecule type" value="Genomic_DNA"/>
</dbReference>
<accession>A0A9P6NXA2</accession>
<dbReference type="Pfam" id="PF01063">
    <property type="entry name" value="Aminotran_4"/>
    <property type="match status" value="1"/>
</dbReference>
<dbReference type="Proteomes" id="UP000886653">
    <property type="component" value="Unassembled WGS sequence"/>
</dbReference>
<dbReference type="AlphaFoldDB" id="A0A9P6NXA2"/>
<dbReference type="InterPro" id="IPR043131">
    <property type="entry name" value="BCAT-like_N"/>
</dbReference>
<sequence>MDSIGLPSFELLTTIKYDHQQKTIPLLKYHLNRLKKTHEELSIKLPNSWCSKEDACSSEIIENEIKSKANGNLSLRIRLTIGPNHHIQIVSSPLPQLPISHDGTLPIIVIDNQSTKYNNNPFLLYKTTNRTIYDNIRRRHNINSNNDNILKPFDVLMYNEFNQITETTISNIGLRTKGSINEPFITPKSSCGLLPGIQRDILLKDGVIIEGIITLHQLVSEDWEMICFNALRGLYHVQLLIK</sequence>
<evidence type="ECO:0000313" key="2">
    <source>
        <dbReference type="Proteomes" id="UP000886653"/>
    </source>
</evidence>
<name>A0A9P6NXA2_9BASI</name>
<reference evidence="1" key="1">
    <citation type="submission" date="2013-11" db="EMBL/GenBank/DDBJ databases">
        <title>Genome sequence of the fusiform rust pathogen reveals effectors for host alternation and coevolution with pine.</title>
        <authorList>
            <consortium name="DOE Joint Genome Institute"/>
            <person name="Smith K."/>
            <person name="Pendleton A."/>
            <person name="Kubisiak T."/>
            <person name="Anderson C."/>
            <person name="Salamov A."/>
            <person name="Aerts A."/>
            <person name="Riley R."/>
            <person name="Clum A."/>
            <person name="Lindquist E."/>
            <person name="Ence D."/>
            <person name="Campbell M."/>
            <person name="Kronenberg Z."/>
            <person name="Feau N."/>
            <person name="Dhillon B."/>
            <person name="Hamelin R."/>
            <person name="Burleigh J."/>
            <person name="Smith J."/>
            <person name="Yandell M."/>
            <person name="Nelson C."/>
            <person name="Grigoriev I."/>
            <person name="Davis J."/>
        </authorList>
    </citation>
    <scope>NUCLEOTIDE SEQUENCE</scope>
    <source>
        <strain evidence="1">G11</strain>
    </source>
</reference>
<dbReference type="GO" id="GO:0003824">
    <property type="term" value="F:catalytic activity"/>
    <property type="evidence" value="ECO:0007669"/>
    <property type="project" value="InterPro"/>
</dbReference>
<dbReference type="InterPro" id="IPR043132">
    <property type="entry name" value="BCAT-like_C"/>
</dbReference>
<dbReference type="Gene3D" id="3.30.470.10">
    <property type="match status" value="1"/>
</dbReference>
<dbReference type="InterPro" id="IPR001544">
    <property type="entry name" value="Aminotrans_IV"/>
</dbReference>
<keyword evidence="2" id="KW-1185">Reference proteome</keyword>
<dbReference type="SUPFAM" id="SSF56752">
    <property type="entry name" value="D-aminoacid aminotransferase-like PLP-dependent enzymes"/>
    <property type="match status" value="1"/>
</dbReference>
<dbReference type="OrthoDB" id="64220at2759"/>
<organism evidence="1 2">
    <name type="scientific">Cronartium quercuum f. sp. fusiforme G11</name>
    <dbReference type="NCBI Taxonomy" id="708437"/>
    <lineage>
        <taxon>Eukaryota</taxon>
        <taxon>Fungi</taxon>
        <taxon>Dikarya</taxon>
        <taxon>Basidiomycota</taxon>
        <taxon>Pucciniomycotina</taxon>
        <taxon>Pucciniomycetes</taxon>
        <taxon>Pucciniales</taxon>
        <taxon>Coleosporiaceae</taxon>
        <taxon>Cronartium</taxon>
    </lineage>
</organism>
<dbReference type="Gene3D" id="3.20.10.10">
    <property type="entry name" value="D-amino Acid Aminotransferase, subunit A, domain 2"/>
    <property type="match status" value="1"/>
</dbReference>
<comment type="caution">
    <text evidence="1">The sequence shown here is derived from an EMBL/GenBank/DDBJ whole genome shotgun (WGS) entry which is preliminary data.</text>
</comment>
<dbReference type="InterPro" id="IPR036038">
    <property type="entry name" value="Aminotransferase-like"/>
</dbReference>
<proteinExistence type="predicted"/>
<protein>
    <submittedName>
        <fullName evidence="1">Uncharacterized protein</fullName>
    </submittedName>
</protein>